<dbReference type="PROSITE" id="PS00141">
    <property type="entry name" value="ASP_PROTEASE"/>
    <property type="match status" value="1"/>
</dbReference>
<proteinExistence type="predicted"/>
<dbReference type="PANTHER" id="PTHR34072:SF53">
    <property type="entry name" value="REVERSE TRANSCRIPTASE RNASE H-LIKE DOMAIN-CONTAINING PROTEIN"/>
    <property type="match status" value="1"/>
</dbReference>
<dbReference type="Proteomes" id="UP001151760">
    <property type="component" value="Unassembled WGS sequence"/>
</dbReference>
<dbReference type="EMBL" id="BQNB010015433">
    <property type="protein sequence ID" value="GJT39985.1"/>
    <property type="molecule type" value="Genomic_DNA"/>
</dbReference>
<dbReference type="InterPro" id="IPR021109">
    <property type="entry name" value="Peptidase_aspartic_dom_sf"/>
</dbReference>
<protein>
    <submittedName>
        <fullName evidence="1">Retrotransposon protein, putative, ty3-gypsy subclass</fullName>
    </submittedName>
</protein>
<keyword evidence="2" id="KW-1185">Reference proteome</keyword>
<sequence length="510" mass="59195">MVNTGNSTFYGNLYIDDRTVFVLFDTGATHSIISTTFAKKLNMNPTPLIERIIISTPMKNHGCSLDHEYAEPISKLPYRMHLMNEGIKRTVTEKLENGFIRPQVLIVSSADGIIMDPSKVEAITKWPRPTTVTELMRKISSEHRKRFGLCIDATGKVIAYASRQLKPYEVKYPTQIRVSLRWFFALKIWETLSRRMVWNYSEDYDTNIQYHPGKANVVADALSRKSGMIACFFDLVNHPDLERLDVELCVRGSDGYWASMRIESNLMLQIKEAQRDDGELWAIVQNVEDGTVREKHDVDTFVSSVDLSIRLKIEGFYGGGDCGGGGWGVIRELVVCVTCRWRFLFGNREEISWISLLCFWPTLRKDMMRYIWEVVDSLTKSDHFYPLSEELRISKMELRFFNRKRLTALYSDFYCVRQRPKFTSSFWKDYRKLGELVFKFQYNELILKQMVRLREDHSDIGRYVRALCFGTDSSLGKYLCLWSLPTIIVWHASIKEHLSSFVIVESVGAH</sequence>
<evidence type="ECO:0000313" key="1">
    <source>
        <dbReference type="EMBL" id="GJT39985.1"/>
    </source>
</evidence>
<dbReference type="InterPro" id="IPR001969">
    <property type="entry name" value="Aspartic_peptidase_AS"/>
</dbReference>
<gene>
    <name evidence="1" type="ORF">Tco_0939850</name>
</gene>
<dbReference type="CDD" id="cd00303">
    <property type="entry name" value="retropepsin_like"/>
    <property type="match status" value="1"/>
</dbReference>
<accession>A0ABQ5DLT2</accession>
<dbReference type="SUPFAM" id="SSF50630">
    <property type="entry name" value="Acid proteases"/>
    <property type="match status" value="1"/>
</dbReference>
<dbReference type="InterPro" id="IPR043502">
    <property type="entry name" value="DNA/RNA_pol_sf"/>
</dbReference>
<reference evidence="1" key="1">
    <citation type="journal article" date="2022" name="Int. J. Mol. Sci.">
        <title>Draft Genome of Tanacetum Coccineum: Genomic Comparison of Closely Related Tanacetum-Family Plants.</title>
        <authorList>
            <person name="Yamashiro T."/>
            <person name="Shiraishi A."/>
            <person name="Nakayama K."/>
            <person name="Satake H."/>
        </authorList>
    </citation>
    <scope>NUCLEOTIDE SEQUENCE</scope>
</reference>
<reference evidence="1" key="2">
    <citation type="submission" date="2022-01" db="EMBL/GenBank/DDBJ databases">
        <authorList>
            <person name="Yamashiro T."/>
            <person name="Shiraishi A."/>
            <person name="Satake H."/>
            <person name="Nakayama K."/>
        </authorList>
    </citation>
    <scope>NUCLEOTIDE SEQUENCE</scope>
</reference>
<organism evidence="1 2">
    <name type="scientific">Tanacetum coccineum</name>
    <dbReference type="NCBI Taxonomy" id="301880"/>
    <lineage>
        <taxon>Eukaryota</taxon>
        <taxon>Viridiplantae</taxon>
        <taxon>Streptophyta</taxon>
        <taxon>Embryophyta</taxon>
        <taxon>Tracheophyta</taxon>
        <taxon>Spermatophyta</taxon>
        <taxon>Magnoliopsida</taxon>
        <taxon>eudicotyledons</taxon>
        <taxon>Gunneridae</taxon>
        <taxon>Pentapetalae</taxon>
        <taxon>asterids</taxon>
        <taxon>campanulids</taxon>
        <taxon>Asterales</taxon>
        <taxon>Asteraceae</taxon>
        <taxon>Asteroideae</taxon>
        <taxon>Anthemideae</taxon>
        <taxon>Anthemidinae</taxon>
        <taxon>Tanacetum</taxon>
    </lineage>
</organism>
<comment type="caution">
    <text evidence="1">The sequence shown here is derived from an EMBL/GenBank/DDBJ whole genome shotgun (WGS) entry which is preliminary data.</text>
</comment>
<dbReference type="Pfam" id="PF08284">
    <property type="entry name" value="RVP_2"/>
    <property type="match status" value="1"/>
</dbReference>
<dbReference type="Gene3D" id="2.40.70.10">
    <property type="entry name" value="Acid Proteases"/>
    <property type="match status" value="1"/>
</dbReference>
<dbReference type="SUPFAM" id="SSF56672">
    <property type="entry name" value="DNA/RNA polymerases"/>
    <property type="match status" value="1"/>
</dbReference>
<name>A0ABQ5DLT2_9ASTR</name>
<evidence type="ECO:0000313" key="2">
    <source>
        <dbReference type="Proteomes" id="UP001151760"/>
    </source>
</evidence>
<dbReference type="PANTHER" id="PTHR34072">
    <property type="entry name" value="ENZYMATIC POLYPROTEIN-RELATED"/>
    <property type="match status" value="1"/>
</dbReference>